<evidence type="ECO:0000313" key="7">
    <source>
        <dbReference type="Proteomes" id="UP001612741"/>
    </source>
</evidence>
<keyword evidence="2" id="KW-0233">DNA recombination</keyword>
<organism evidence="6 7">
    <name type="scientific">Nonomuraea typhae</name>
    <dbReference type="NCBI Taxonomy" id="2603600"/>
    <lineage>
        <taxon>Bacteria</taxon>
        <taxon>Bacillati</taxon>
        <taxon>Actinomycetota</taxon>
        <taxon>Actinomycetes</taxon>
        <taxon>Streptosporangiales</taxon>
        <taxon>Streptosporangiaceae</taxon>
        <taxon>Nonomuraea</taxon>
    </lineage>
</organism>
<sequence length="314" mass="35387">MLDSWALALESANRSGHTVVSYMLTGRQFCDYLEHHSMPQSVNGVDAPHIRRFLVACLQGCWKDEDLKVSCDCGIVPRTAGNAAKHWRNLRAFFYWLIKEGDRTRPHPMANVQPPTVPDNPPDVFADEELRALLKACSGSTHADRRDTAILRILMDTGLRIAGITDIRYDPDPDKSDVLLKQKLLRVRLKGGDTILVPIGKNAARDLDRYIRARARHADADCAWLWLGKKGRLNKSGIQQMLKRRGKQASVRNVHAHRFRHTMADDWLEAGGSEADLMRIAGWKSREMVGRYGRAAADRRAQASHARLSPGDRI</sequence>
<gene>
    <name evidence="6" type="ORF">ACIBG2_05515</name>
</gene>
<dbReference type="Gene3D" id="1.10.150.130">
    <property type="match status" value="1"/>
</dbReference>
<dbReference type="SUPFAM" id="SSF56349">
    <property type="entry name" value="DNA breaking-rejoining enzymes"/>
    <property type="match status" value="1"/>
</dbReference>
<dbReference type="EMBL" id="JBITGY010000002">
    <property type="protein sequence ID" value="MFI6496816.1"/>
    <property type="molecule type" value="Genomic_DNA"/>
</dbReference>
<keyword evidence="7" id="KW-1185">Reference proteome</keyword>
<evidence type="ECO:0000256" key="2">
    <source>
        <dbReference type="ARBA" id="ARBA00023172"/>
    </source>
</evidence>
<evidence type="ECO:0000313" key="6">
    <source>
        <dbReference type="EMBL" id="MFI6496816.1"/>
    </source>
</evidence>
<accession>A0ABW7YLQ0</accession>
<reference evidence="6 7" key="1">
    <citation type="submission" date="2024-10" db="EMBL/GenBank/DDBJ databases">
        <title>The Natural Products Discovery Center: Release of the First 8490 Sequenced Strains for Exploring Actinobacteria Biosynthetic Diversity.</title>
        <authorList>
            <person name="Kalkreuter E."/>
            <person name="Kautsar S.A."/>
            <person name="Yang D."/>
            <person name="Bader C.D."/>
            <person name="Teijaro C.N."/>
            <person name="Fluegel L."/>
            <person name="Davis C.M."/>
            <person name="Simpson J.R."/>
            <person name="Lauterbach L."/>
            <person name="Steele A.D."/>
            <person name="Gui C."/>
            <person name="Meng S."/>
            <person name="Li G."/>
            <person name="Viehrig K."/>
            <person name="Ye F."/>
            <person name="Su P."/>
            <person name="Kiefer A.F."/>
            <person name="Nichols A."/>
            <person name="Cepeda A.J."/>
            <person name="Yan W."/>
            <person name="Fan B."/>
            <person name="Jiang Y."/>
            <person name="Adhikari A."/>
            <person name="Zheng C.-J."/>
            <person name="Schuster L."/>
            <person name="Cowan T.M."/>
            <person name="Smanski M.J."/>
            <person name="Chevrette M.G."/>
            <person name="De Carvalho L.P.S."/>
            <person name="Shen B."/>
        </authorList>
    </citation>
    <scope>NUCLEOTIDE SEQUENCE [LARGE SCALE GENOMIC DNA]</scope>
    <source>
        <strain evidence="6 7">NPDC050545</strain>
    </source>
</reference>
<dbReference type="Gene3D" id="1.10.443.10">
    <property type="entry name" value="Intergrase catalytic core"/>
    <property type="match status" value="1"/>
</dbReference>
<evidence type="ECO:0000256" key="3">
    <source>
        <dbReference type="PROSITE-ProRule" id="PRU01248"/>
    </source>
</evidence>
<feature type="domain" description="Core-binding (CB)" evidence="5">
    <location>
        <begin position="1"/>
        <end position="98"/>
    </location>
</feature>
<dbReference type="PANTHER" id="PTHR30349">
    <property type="entry name" value="PHAGE INTEGRASE-RELATED"/>
    <property type="match status" value="1"/>
</dbReference>
<protein>
    <submittedName>
        <fullName evidence="6">Tyrosine-type recombinase/integrase</fullName>
    </submittedName>
</protein>
<keyword evidence="1 3" id="KW-0238">DNA-binding</keyword>
<evidence type="ECO:0000259" key="5">
    <source>
        <dbReference type="PROSITE" id="PS51900"/>
    </source>
</evidence>
<evidence type="ECO:0000256" key="1">
    <source>
        <dbReference type="ARBA" id="ARBA00023125"/>
    </source>
</evidence>
<evidence type="ECO:0000259" key="4">
    <source>
        <dbReference type="PROSITE" id="PS51898"/>
    </source>
</evidence>
<comment type="caution">
    <text evidence="6">The sequence shown here is derived from an EMBL/GenBank/DDBJ whole genome shotgun (WGS) entry which is preliminary data.</text>
</comment>
<dbReference type="RefSeq" id="WP_397079231.1">
    <property type="nucleotide sequence ID" value="NZ_JBITGY010000002.1"/>
</dbReference>
<name>A0ABW7YLQ0_9ACTN</name>
<dbReference type="Pfam" id="PF00589">
    <property type="entry name" value="Phage_integrase"/>
    <property type="match status" value="1"/>
</dbReference>
<dbReference type="Proteomes" id="UP001612741">
    <property type="component" value="Unassembled WGS sequence"/>
</dbReference>
<dbReference type="PANTHER" id="PTHR30349:SF81">
    <property type="entry name" value="TYROSINE RECOMBINASE XERC"/>
    <property type="match status" value="1"/>
</dbReference>
<dbReference type="InterPro" id="IPR011010">
    <property type="entry name" value="DNA_brk_join_enz"/>
</dbReference>
<dbReference type="InterPro" id="IPR010998">
    <property type="entry name" value="Integrase_recombinase_N"/>
</dbReference>
<proteinExistence type="predicted"/>
<dbReference type="InterPro" id="IPR044068">
    <property type="entry name" value="CB"/>
</dbReference>
<dbReference type="PROSITE" id="PS51900">
    <property type="entry name" value="CB"/>
    <property type="match status" value="1"/>
</dbReference>
<dbReference type="PROSITE" id="PS51898">
    <property type="entry name" value="TYR_RECOMBINASE"/>
    <property type="match status" value="1"/>
</dbReference>
<feature type="domain" description="Tyr recombinase" evidence="4">
    <location>
        <begin position="120"/>
        <end position="305"/>
    </location>
</feature>
<dbReference type="InterPro" id="IPR002104">
    <property type="entry name" value="Integrase_catalytic"/>
</dbReference>
<dbReference type="InterPro" id="IPR050090">
    <property type="entry name" value="Tyrosine_recombinase_XerCD"/>
</dbReference>
<dbReference type="CDD" id="cd00397">
    <property type="entry name" value="DNA_BRE_C"/>
    <property type="match status" value="1"/>
</dbReference>
<dbReference type="InterPro" id="IPR013762">
    <property type="entry name" value="Integrase-like_cat_sf"/>
</dbReference>